<organism evidence="1 2">
    <name type="scientific">Neisseria sicca VK64</name>
    <dbReference type="NCBI Taxonomy" id="1095748"/>
    <lineage>
        <taxon>Bacteria</taxon>
        <taxon>Pseudomonadati</taxon>
        <taxon>Pseudomonadota</taxon>
        <taxon>Betaproteobacteria</taxon>
        <taxon>Neisseriales</taxon>
        <taxon>Neisseriaceae</taxon>
        <taxon>Neisseria</taxon>
    </lineage>
</organism>
<reference evidence="1 2" key="1">
    <citation type="submission" date="2012-04" db="EMBL/GenBank/DDBJ databases">
        <authorList>
            <person name="Harkins D.M."/>
            <person name="Madupu R."/>
            <person name="Durkin A.S."/>
            <person name="Torralba M."/>
            <person name="Methe B."/>
            <person name="Sutton G.G."/>
            <person name="Nelson K.E."/>
        </authorList>
    </citation>
    <scope>NUCLEOTIDE SEQUENCE [LARGE SCALE GENOMIC DNA]</scope>
    <source>
        <strain evidence="1 2">VK64</strain>
    </source>
</reference>
<gene>
    <name evidence="1" type="ORF">HMPREF1051_2023</name>
</gene>
<dbReference type="AlphaFoldDB" id="I2NW19"/>
<name>I2NW19_NEISI</name>
<dbReference type="EMBL" id="AJMT01000027">
    <property type="protein sequence ID" value="EIG30030.1"/>
    <property type="molecule type" value="Genomic_DNA"/>
</dbReference>
<protein>
    <submittedName>
        <fullName evidence="1">Uncharacterized protein</fullName>
    </submittedName>
</protein>
<evidence type="ECO:0000313" key="2">
    <source>
        <dbReference type="Proteomes" id="UP000004473"/>
    </source>
</evidence>
<accession>I2NW19</accession>
<sequence>MIFIRIYIFIFVESVFQTTHQSFPILFFKIILDRLHAIT</sequence>
<comment type="caution">
    <text evidence="1">The sequence shown here is derived from an EMBL/GenBank/DDBJ whole genome shotgun (WGS) entry which is preliminary data.</text>
</comment>
<dbReference type="Proteomes" id="UP000004473">
    <property type="component" value="Unassembled WGS sequence"/>
</dbReference>
<proteinExistence type="predicted"/>
<evidence type="ECO:0000313" key="1">
    <source>
        <dbReference type="EMBL" id="EIG30030.1"/>
    </source>
</evidence>